<evidence type="ECO:0000256" key="4">
    <source>
        <dbReference type="ARBA" id="ARBA00023002"/>
    </source>
</evidence>
<keyword evidence="11" id="KW-1185">Reference proteome</keyword>
<dbReference type="PANTHER" id="PTHR24291">
    <property type="entry name" value="CYTOCHROME P450 FAMILY 4"/>
    <property type="match status" value="1"/>
</dbReference>
<feature type="region of interest" description="Disordered" evidence="9">
    <location>
        <begin position="1"/>
        <end position="71"/>
    </location>
</feature>
<dbReference type="GO" id="GO:0005506">
    <property type="term" value="F:iron ion binding"/>
    <property type="evidence" value="ECO:0007669"/>
    <property type="project" value="InterPro"/>
</dbReference>
<dbReference type="PROSITE" id="PS00086">
    <property type="entry name" value="CYTOCHROME_P450"/>
    <property type="match status" value="1"/>
</dbReference>
<dbReference type="InterPro" id="IPR050196">
    <property type="entry name" value="Cytochrome_P450_Monoox"/>
</dbReference>
<comment type="similarity">
    <text evidence="1 8">Belongs to the cytochrome P450 family.</text>
</comment>
<dbReference type="EMBL" id="RAWK01000143">
    <property type="protein sequence ID" value="RKH61837.1"/>
    <property type="molecule type" value="Genomic_DNA"/>
</dbReference>
<dbReference type="InterPro" id="IPR002401">
    <property type="entry name" value="Cyt_P450_E_grp-I"/>
</dbReference>
<organism evidence="10 11">
    <name type="scientific">Corallococcus aberystwythensis</name>
    <dbReference type="NCBI Taxonomy" id="2316722"/>
    <lineage>
        <taxon>Bacteria</taxon>
        <taxon>Pseudomonadati</taxon>
        <taxon>Myxococcota</taxon>
        <taxon>Myxococcia</taxon>
        <taxon>Myxococcales</taxon>
        <taxon>Cystobacterineae</taxon>
        <taxon>Myxococcaceae</taxon>
        <taxon>Corallococcus</taxon>
    </lineage>
</organism>
<accession>A0A3A8PZC3</accession>
<dbReference type="Proteomes" id="UP000267003">
    <property type="component" value="Unassembled WGS sequence"/>
</dbReference>
<keyword evidence="2 7" id="KW-0349">Heme</keyword>
<keyword evidence="4 8" id="KW-0560">Oxidoreductase</keyword>
<dbReference type="GO" id="GO:0004497">
    <property type="term" value="F:monooxygenase activity"/>
    <property type="evidence" value="ECO:0007669"/>
    <property type="project" value="UniProtKB-KW"/>
</dbReference>
<keyword evidence="3 7" id="KW-0479">Metal-binding</keyword>
<gene>
    <name evidence="10" type="ORF">D7W81_23170</name>
</gene>
<keyword evidence="6 8" id="KW-0503">Monooxygenase</keyword>
<dbReference type="GO" id="GO:0016705">
    <property type="term" value="F:oxidoreductase activity, acting on paired donors, with incorporation or reduction of molecular oxygen"/>
    <property type="evidence" value="ECO:0007669"/>
    <property type="project" value="InterPro"/>
</dbReference>
<name>A0A3A8PZC3_9BACT</name>
<evidence type="ECO:0000256" key="5">
    <source>
        <dbReference type="ARBA" id="ARBA00023004"/>
    </source>
</evidence>
<dbReference type="InterPro" id="IPR001128">
    <property type="entry name" value="Cyt_P450"/>
</dbReference>
<dbReference type="PRINTS" id="PR00385">
    <property type="entry name" value="P450"/>
</dbReference>
<reference evidence="11" key="1">
    <citation type="submission" date="2018-09" db="EMBL/GenBank/DDBJ databases">
        <authorList>
            <person name="Livingstone P.G."/>
            <person name="Whitworth D.E."/>
        </authorList>
    </citation>
    <scope>NUCLEOTIDE SEQUENCE [LARGE SCALE GENOMIC DNA]</scope>
    <source>
        <strain evidence="11">AB050A</strain>
    </source>
</reference>
<dbReference type="GO" id="GO:0020037">
    <property type="term" value="F:heme binding"/>
    <property type="evidence" value="ECO:0007669"/>
    <property type="project" value="InterPro"/>
</dbReference>
<evidence type="ECO:0000256" key="7">
    <source>
        <dbReference type="PIRSR" id="PIRSR602401-1"/>
    </source>
</evidence>
<evidence type="ECO:0000256" key="6">
    <source>
        <dbReference type="ARBA" id="ARBA00023033"/>
    </source>
</evidence>
<sequence>MINGASIRPSAPARAKRSTRWSSACPWPSTAVSSSRRWATGANARRRCAPAARSSGHVRGSGPAGPGPHAGVWREAGDGRLGYTCSMHADTSASAVLPPRLPSGLPWVGQGLEYRKDPLGFFLRYADRGAVVRTRFVGTPIYLLNSSEAIEHVLVKNFRNYPKDAFQKRALEAVVGQGLFTSHGDVWMRRRRMMQPAFHKNLLAAHGGVAVKAANQWLASRREGEAFDAYPEMMALTLDVVAGTLFGANLSAQARELGRAMEAVMLHAQFLFDTPIPLPAWVPTPGQRRFKAALRSLHAVVDEVVERRRRQGGPGDDLLGLLLEAQAEDGEPLTDAQLRDECLTLMIAGHETTAAALALSLWLLARHPEAEATLRRELATVLGGREPTVADLPSLPYCEQVVKESLRLYPPAWGMSRVAETDDRMDGVHVPAGTVVAWSQWALHRDARHFPEPEAFRPERWADGLERRIPRFAYCPFGGGPRLCIGAGSALMVIRLVLATVLQRFHFEAAPGPAPEVLPAITLRPKSGIPLTPRAV</sequence>
<proteinExistence type="inferred from homology"/>
<keyword evidence="5 7" id="KW-0408">Iron</keyword>
<dbReference type="InterPro" id="IPR017972">
    <property type="entry name" value="Cyt_P450_CS"/>
</dbReference>
<evidence type="ECO:0000256" key="2">
    <source>
        <dbReference type="ARBA" id="ARBA00022617"/>
    </source>
</evidence>
<comment type="cofactor">
    <cofactor evidence="7">
        <name>heme</name>
        <dbReference type="ChEBI" id="CHEBI:30413"/>
    </cofactor>
</comment>
<dbReference type="Pfam" id="PF00067">
    <property type="entry name" value="p450"/>
    <property type="match status" value="1"/>
</dbReference>
<dbReference type="SUPFAM" id="SSF48264">
    <property type="entry name" value="Cytochrome P450"/>
    <property type="match status" value="1"/>
</dbReference>
<evidence type="ECO:0000313" key="11">
    <source>
        <dbReference type="Proteomes" id="UP000267003"/>
    </source>
</evidence>
<dbReference type="InterPro" id="IPR036396">
    <property type="entry name" value="Cyt_P450_sf"/>
</dbReference>
<dbReference type="PANTHER" id="PTHR24291:SF50">
    <property type="entry name" value="BIFUNCTIONAL ALBAFLAVENONE MONOOXYGENASE_TERPENE SYNTHASE"/>
    <property type="match status" value="1"/>
</dbReference>
<comment type="caution">
    <text evidence="10">The sequence shown here is derived from an EMBL/GenBank/DDBJ whole genome shotgun (WGS) entry which is preliminary data.</text>
</comment>
<dbReference type="PRINTS" id="PR00463">
    <property type="entry name" value="EP450I"/>
</dbReference>
<evidence type="ECO:0000256" key="8">
    <source>
        <dbReference type="RuleBase" id="RU000461"/>
    </source>
</evidence>
<protein>
    <submittedName>
        <fullName evidence="10">Cytochrome P450</fullName>
    </submittedName>
</protein>
<feature type="binding site" description="axial binding residue" evidence="7">
    <location>
        <position position="484"/>
    </location>
    <ligand>
        <name>heme</name>
        <dbReference type="ChEBI" id="CHEBI:30413"/>
    </ligand>
    <ligandPart>
        <name>Fe</name>
        <dbReference type="ChEBI" id="CHEBI:18248"/>
    </ligandPart>
</feature>
<evidence type="ECO:0000256" key="9">
    <source>
        <dbReference type="SAM" id="MobiDB-lite"/>
    </source>
</evidence>
<dbReference type="AlphaFoldDB" id="A0A3A8PZC3"/>
<evidence type="ECO:0000256" key="1">
    <source>
        <dbReference type="ARBA" id="ARBA00010617"/>
    </source>
</evidence>
<evidence type="ECO:0000256" key="3">
    <source>
        <dbReference type="ARBA" id="ARBA00022723"/>
    </source>
</evidence>
<dbReference type="Gene3D" id="1.10.630.10">
    <property type="entry name" value="Cytochrome P450"/>
    <property type="match status" value="1"/>
</dbReference>
<dbReference type="CDD" id="cd20620">
    <property type="entry name" value="CYP132-like"/>
    <property type="match status" value="1"/>
</dbReference>
<evidence type="ECO:0000313" key="10">
    <source>
        <dbReference type="EMBL" id="RKH61837.1"/>
    </source>
</evidence>